<keyword evidence="6" id="KW-1185">Reference proteome</keyword>
<sequence>MTHSNIIRWGIAGTGQIAAQFAGDIRHAPSAALAAVCSRDPARAAAFARSHGDIAPFGSLDDMIASGTIDAVYLATPNMAHHAQALACICAGMPVLIEKPMTASREEAVQIRTAALEAGVFAMEALWSRYLPAVRAARQALKNGVIGEIIALEADIAWPQPYAPDSRFYDKAQGGGALHDLGIYGISLARFLLGEATGAEGAWVRAASGVDISATLRLRFGHVEAAITCGFDRLGSNRLIVEGEKGVLVLGPPFIKAQAYGVYGSRRLADLAQPGDGAGGRKLGKLLQHLPLPGTARQDFGFPGTGLQFEIEAASQAIRQGLFEEPDNRLDDTIAALRIIEQGLALPPSPGTAP</sequence>
<dbReference type="SUPFAM" id="SSF55347">
    <property type="entry name" value="Glyceraldehyde-3-phosphate dehydrogenase-like, C-terminal domain"/>
    <property type="match status" value="1"/>
</dbReference>
<evidence type="ECO:0000313" key="6">
    <source>
        <dbReference type="Proteomes" id="UP000094795"/>
    </source>
</evidence>
<dbReference type="InterPro" id="IPR036291">
    <property type="entry name" value="NAD(P)-bd_dom_sf"/>
</dbReference>
<evidence type="ECO:0000313" key="5">
    <source>
        <dbReference type="EMBL" id="OCW59194.1"/>
    </source>
</evidence>
<dbReference type="Gene3D" id="3.40.50.720">
    <property type="entry name" value="NAD(P)-binding Rossmann-like Domain"/>
    <property type="match status" value="1"/>
</dbReference>
<dbReference type="SUPFAM" id="SSF51735">
    <property type="entry name" value="NAD(P)-binding Rossmann-fold domains"/>
    <property type="match status" value="1"/>
</dbReference>
<dbReference type="EMBL" id="LQZT01000001">
    <property type="protein sequence ID" value="OCW59194.1"/>
    <property type="molecule type" value="Genomic_DNA"/>
</dbReference>
<protein>
    <recommendedName>
        <fullName evidence="7">Gfo/Idh/MocA-like oxidoreductase N-terminal domain-containing protein</fullName>
    </recommendedName>
</protein>
<dbReference type="Gene3D" id="3.30.360.10">
    <property type="entry name" value="Dihydrodipicolinate Reductase, domain 2"/>
    <property type="match status" value="1"/>
</dbReference>
<comment type="caution">
    <text evidence="5">The sequence shown here is derived from an EMBL/GenBank/DDBJ whole genome shotgun (WGS) entry which is preliminary data.</text>
</comment>
<dbReference type="InterPro" id="IPR000683">
    <property type="entry name" value="Gfo/Idh/MocA-like_OxRdtase_N"/>
</dbReference>
<evidence type="ECO:0000259" key="4">
    <source>
        <dbReference type="Pfam" id="PF22725"/>
    </source>
</evidence>
<organism evidence="5 6">
    <name type="scientific">Hoeflea olei</name>
    <dbReference type="NCBI Taxonomy" id="1480615"/>
    <lineage>
        <taxon>Bacteria</taxon>
        <taxon>Pseudomonadati</taxon>
        <taxon>Pseudomonadota</taxon>
        <taxon>Alphaproteobacteria</taxon>
        <taxon>Hyphomicrobiales</taxon>
        <taxon>Rhizobiaceae</taxon>
        <taxon>Hoeflea</taxon>
    </lineage>
</organism>
<evidence type="ECO:0000256" key="2">
    <source>
        <dbReference type="ARBA" id="ARBA00023002"/>
    </source>
</evidence>
<dbReference type="OrthoDB" id="9792935at2"/>
<dbReference type="GO" id="GO:0016491">
    <property type="term" value="F:oxidoreductase activity"/>
    <property type="evidence" value="ECO:0007669"/>
    <property type="project" value="UniProtKB-KW"/>
</dbReference>
<dbReference type="PANTHER" id="PTHR22604">
    <property type="entry name" value="OXIDOREDUCTASES"/>
    <property type="match status" value="1"/>
</dbReference>
<evidence type="ECO:0000256" key="1">
    <source>
        <dbReference type="ARBA" id="ARBA00010928"/>
    </source>
</evidence>
<dbReference type="Pfam" id="PF01408">
    <property type="entry name" value="GFO_IDH_MocA"/>
    <property type="match status" value="1"/>
</dbReference>
<dbReference type="PANTHER" id="PTHR22604:SF105">
    <property type="entry name" value="TRANS-1,2-DIHYDROBENZENE-1,2-DIOL DEHYDROGENASE"/>
    <property type="match status" value="1"/>
</dbReference>
<proteinExistence type="inferred from homology"/>
<comment type="similarity">
    <text evidence="1">Belongs to the Gfo/Idh/MocA family.</text>
</comment>
<dbReference type="InterPro" id="IPR055170">
    <property type="entry name" value="GFO_IDH_MocA-like_dom"/>
</dbReference>
<dbReference type="AlphaFoldDB" id="A0A1C1Z089"/>
<evidence type="ECO:0000259" key="3">
    <source>
        <dbReference type="Pfam" id="PF01408"/>
    </source>
</evidence>
<dbReference type="InterPro" id="IPR050984">
    <property type="entry name" value="Gfo/Idh/MocA_domain"/>
</dbReference>
<gene>
    <name evidence="5" type="ORF">AWJ14_09025</name>
</gene>
<accession>A0A1C1Z089</accession>
<feature type="domain" description="GFO/IDH/MocA-like oxidoreductase" evidence="4">
    <location>
        <begin position="134"/>
        <end position="248"/>
    </location>
</feature>
<dbReference type="Proteomes" id="UP000094795">
    <property type="component" value="Unassembled WGS sequence"/>
</dbReference>
<dbReference type="Pfam" id="PF22725">
    <property type="entry name" value="GFO_IDH_MocA_C3"/>
    <property type="match status" value="1"/>
</dbReference>
<dbReference type="GO" id="GO:0000166">
    <property type="term" value="F:nucleotide binding"/>
    <property type="evidence" value="ECO:0007669"/>
    <property type="project" value="InterPro"/>
</dbReference>
<feature type="domain" description="Gfo/Idh/MocA-like oxidoreductase N-terminal" evidence="3">
    <location>
        <begin position="7"/>
        <end position="123"/>
    </location>
</feature>
<reference evidence="5 6" key="1">
    <citation type="submission" date="2015-12" db="EMBL/GenBank/DDBJ databases">
        <authorList>
            <person name="Shamseldin A."/>
            <person name="Moawad H."/>
            <person name="Abd El-Rahim W.M."/>
            <person name="Sadowsky M.J."/>
        </authorList>
    </citation>
    <scope>NUCLEOTIDE SEQUENCE [LARGE SCALE GENOMIC DNA]</scope>
    <source>
        <strain evidence="5 6">JC234</strain>
    </source>
</reference>
<dbReference type="RefSeq" id="WP_066173431.1">
    <property type="nucleotide sequence ID" value="NZ_LQZT01000001.1"/>
</dbReference>
<keyword evidence="2" id="KW-0560">Oxidoreductase</keyword>
<name>A0A1C1Z089_9HYPH</name>
<dbReference type="STRING" id="1480615.AWJ14_09025"/>
<evidence type="ECO:0008006" key="7">
    <source>
        <dbReference type="Google" id="ProtNLM"/>
    </source>
</evidence>